<dbReference type="InterPro" id="IPR011701">
    <property type="entry name" value="MFS"/>
</dbReference>
<feature type="transmembrane region" description="Helical" evidence="2">
    <location>
        <begin position="70"/>
        <end position="87"/>
    </location>
</feature>
<feature type="transmembrane region" description="Helical" evidence="2">
    <location>
        <begin position="321"/>
        <end position="342"/>
    </location>
</feature>
<dbReference type="Proteomes" id="UP001328107">
    <property type="component" value="Unassembled WGS sequence"/>
</dbReference>
<feature type="transmembrane region" description="Helical" evidence="2">
    <location>
        <begin position="99"/>
        <end position="117"/>
    </location>
</feature>
<evidence type="ECO:0000256" key="2">
    <source>
        <dbReference type="SAM" id="Phobius"/>
    </source>
</evidence>
<dbReference type="Pfam" id="PF07690">
    <property type="entry name" value="MFS_1"/>
    <property type="match status" value="1"/>
</dbReference>
<dbReference type="InterPro" id="IPR036259">
    <property type="entry name" value="MFS_trans_sf"/>
</dbReference>
<dbReference type="PROSITE" id="PS50850">
    <property type="entry name" value="MFS"/>
    <property type="match status" value="1"/>
</dbReference>
<feature type="transmembrane region" description="Helical" evidence="2">
    <location>
        <begin position="189"/>
        <end position="209"/>
    </location>
</feature>
<evidence type="ECO:0000313" key="4">
    <source>
        <dbReference type="EMBL" id="GMR38556.1"/>
    </source>
</evidence>
<feature type="transmembrane region" description="Helical" evidence="2">
    <location>
        <begin position="12"/>
        <end position="33"/>
    </location>
</feature>
<feature type="transmembrane region" description="Helical" evidence="2">
    <location>
        <begin position="251"/>
        <end position="276"/>
    </location>
</feature>
<feature type="transmembrane region" description="Helical" evidence="2">
    <location>
        <begin position="288"/>
        <end position="309"/>
    </location>
</feature>
<name>A0AAN5CEA8_9BILA</name>
<gene>
    <name evidence="4" type="ORF">PMAYCL1PPCAC_08751</name>
</gene>
<evidence type="ECO:0000256" key="1">
    <source>
        <dbReference type="ARBA" id="ARBA00004141"/>
    </source>
</evidence>
<organism evidence="4 5">
    <name type="scientific">Pristionchus mayeri</name>
    <dbReference type="NCBI Taxonomy" id="1317129"/>
    <lineage>
        <taxon>Eukaryota</taxon>
        <taxon>Metazoa</taxon>
        <taxon>Ecdysozoa</taxon>
        <taxon>Nematoda</taxon>
        <taxon>Chromadorea</taxon>
        <taxon>Rhabditida</taxon>
        <taxon>Rhabditina</taxon>
        <taxon>Diplogasteromorpha</taxon>
        <taxon>Diplogasteroidea</taxon>
        <taxon>Neodiplogasteridae</taxon>
        <taxon>Pristionchus</taxon>
    </lineage>
</organism>
<dbReference type="PANTHER" id="PTHR45757">
    <property type="entry name" value="PROTEIN CBG23364-RELATED"/>
    <property type="match status" value="1"/>
</dbReference>
<feature type="domain" description="Major facilitator superfamily (MFS) profile" evidence="3">
    <location>
        <begin position="12"/>
        <end position="440"/>
    </location>
</feature>
<keyword evidence="2" id="KW-0812">Transmembrane</keyword>
<comment type="subcellular location">
    <subcellularLocation>
        <location evidence="1">Membrane</location>
        <topology evidence="1">Multi-pass membrane protein</topology>
    </subcellularLocation>
</comment>
<feature type="transmembrane region" description="Helical" evidence="2">
    <location>
        <begin position="379"/>
        <end position="402"/>
    </location>
</feature>
<keyword evidence="5" id="KW-1185">Reference proteome</keyword>
<accession>A0AAN5CEA8</accession>
<evidence type="ECO:0000259" key="3">
    <source>
        <dbReference type="PROSITE" id="PS50850"/>
    </source>
</evidence>
<comment type="caution">
    <text evidence="4">The sequence shown here is derived from an EMBL/GenBank/DDBJ whole genome shotgun (WGS) entry which is preliminary data.</text>
</comment>
<dbReference type="InterPro" id="IPR020846">
    <property type="entry name" value="MFS_dom"/>
</dbReference>
<dbReference type="AlphaFoldDB" id="A0AAN5CEA8"/>
<keyword evidence="2" id="KW-1133">Transmembrane helix</keyword>
<keyword evidence="2" id="KW-0472">Membrane</keyword>
<feature type="transmembrane region" description="Helical" evidence="2">
    <location>
        <begin position="414"/>
        <end position="436"/>
    </location>
</feature>
<feature type="transmembrane region" description="Helical" evidence="2">
    <location>
        <begin position="123"/>
        <end position="143"/>
    </location>
</feature>
<reference evidence="5" key="1">
    <citation type="submission" date="2022-10" db="EMBL/GenBank/DDBJ databases">
        <title>Genome assembly of Pristionchus species.</title>
        <authorList>
            <person name="Yoshida K."/>
            <person name="Sommer R.J."/>
        </authorList>
    </citation>
    <scope>NUCLEOTIDE SEQUENCE [LARGE SCALE GENOMIC DNA]</scope>
    <source>
        <strain evidence="5">RS5460</strain>
    </source>
</reference>
<feature type="transmembrane region" description="Helical" evidence="2">
    <location>
        <begin position="348"/>
        <end position="367"/>
    </location>
</feature>
<dbReference type="EMBL" id="BTRK01000002">
    <property type="protein sequence ID" value="GMR38556.1"/>
    <property type="molecule type" value="Genomic_DNA"/>
</dbReference>
<proteinExistence type="predicted"/>
<dbReference type="GO" id="GO:0016020">
    <property type="term" value="C:membrane"/>
    <property type="evidence" value="ECO:0007669"/>
    <property type="project" value="UniProtKB-SubCell"/>
</dbReference>
<sequence length="458" mass="49846">QTSTKRKIPLLRYVIVMVGTLTTAFGISCGYAYNFAVVCNVDQGTDAKGIYEKSPSNSPVMYFNTNMTNLIYSALPAGTILGLFILIALSNRVSVRTQVIFGTAISTLSTALIPIAFDVWPTSTLVLKIIQGAATAPTIPLVGHIAGHWTPMTEIGLFVAILTSNSQIGLFVTMSSAGPLCDRFGWRSIFYFNAACSAFALLLCCLFFYDTPHQHGRLSEEEFTIISPNRKTEVKEKPRVPFRAFFTHSSVWAVLIAAIGNFNGISPLIVFSAAILKKAVGVTDMEAATYNGVSFLMQLVFKMASGILSDRWTSVSETFKTGFFNTISSGLAGVLMIATAFLPAENKVLCASFITLTQAVIGFNAAGYNRAAMIVTRQYAHFLVTLIGVIIATSTIAEPFLVMVVAPETTWNQWFFLFILHGAILAISNVIFCVLIRAEPAKFTETKPMSQLEDGEKQ</sequence>
<dbReference type="Gene3D" id="1.20.1250.20">
    <property type="entry name" value="MFS general substrate transporter like domains"/>
    <property type="match status" value="2"/>
</dbReference>
<evidence type="ECO:0000313" key="5">
    <source>
        <dbReference type="Proteomes" id="UP001328107"/>
    </source>
</evidence>
<dbReference type="GO" id="GO:0022857">
    <property type="term" value="F:transmembrane transporter activity"/>
    <property type="evidence" value="ECO:0007669"/>
    <property type="project" value="InterPro"/>
</dbReference>
<feature type="non-terminal residue" evidence="4">
    <location>
        <position position="1"/>
    </location>
</feature>
<feature type="transmembrane region" description="Helical" evidence="2">
    <location>
        <begin position="155"/>
        <end position="177"/>
    </location>
</feature>
<dbReference type="SUPFAM" id="SSF103473">
    <property type="entry name" value="MFS general substrate transporter"/>
    <property type="match status" value="1"/>
</dbReference>
<protein>
    <recommendedName>
        <fullName evidence="3">Major facilitator superfamily (MFS) profile domain-containing protein</fullName>
    </recommendedName>
</protein>